<dbReference type="GO" id="GO:1990961">
    <property type="term" value="P:xenobiotic detoxification by transmembrane export across the plasma membrane"/>
    <property type="evidence" value="ECO:0007669"/>
    <property type="project" value="InterPro"/>
</dbReference>
<dbReference type="PROSITE" id="PS50850">
    <property type="entry name" value="MFS"/>
    <property type="match status" value="1"/>
</dbReference>
<evidence type="ECO:0000256" key="3">
    <source>
        <dbReference type="ARBA" id="ARBA00022448"/>
    </source>
</evidence>
<dbReference type="PANTHER" id="PTHR23502:SF132">
    <property type="entry name" value="POLYAMINE TRANSPORTER 2-RELATED"/>
    <property type="match status" value="1"/>
</dbReference>
<feature type="transmembrane region" description="Helical" evidence="8">
    <location>
        <begin position="137"/>
        <end position="159"/>
    </location>
</feature>
<feature type="transmembrane region" description="Helical" evidence="8">
    <location>
        <begin position="12"/>
        <end position="28"/>
    </location>
</feature>
<name>A0A240EN64_9VIBR</name>
<feature type="transmembrane region" description="Helical" evidence="8">
    <location>
        <begin position="336"/>
        <end position="358"/>
    </location>
</feature>
<keyword evidence="11" id="KW-1185">Reference proteome</keyword>
<reference evidence="11" key="1">
    <citation type="submission" date="2016-06" db="EMBL/GenBank/DDBJ databases">
        <authorList>
            <person name="Rodrigo-Torres L."/>
            <person name="Arahal R.D."/>
            <person name="Lucena T."/>
        </authorList>
    </citation>
    <scope>NUCLEOTIDE SEQUENCE [LARGE SCALE GENOMIC DNA]</scope>
    <source>
        <strain evidence="11">CECT8203</strain>
    </source>
</reference>
<protein>
    <recommendedName>
        <fullName evidence="8">Bcr/CflA family efflux transporter</fullName>
    </recommendedName>
</protein>
<feature type="transmembrane region" description="Helical" evidence="8">
    <location>
        <begin position="79"/>
        <end position="98"/>
    </location>
</feature>
<dbReference type="GO" id="GO:0005886">
    <property type="term" value="C:plasma membrane"/>
    <property type="evidence" value="ECO:0007669"/>
    <property type="project" value="UniProtKB-SubCell"/>
</dbReference>
<feature type="transmembrane region" description="Helical" evidence="8">
    <location>
        <begin position="165"/>
        <end position="186"/>
    </location>
</feature>
<evidence type="ECO:0000256" key="2">
    <source>
        <dbReference type="ARBA" id="ARBA00006236"/>
    </source>
</evidence>
<dbReference type="NCBIfam" id="TIGR00710">
    <property type="entry name" value="efflux_Bcr_CflA"/>
    <property type="match status" value="1"/>
</dbReference>
<comment type="subcellular location">
    <subcellularLocation>
        <location evidence="8">Cell inner membrane</location>
        <topology evidence="8">Multi-pass membrane protein</topology>
    </subcellularLocation>
    <subcellularLocation>
        <location evidence="1">Cell membrane</location>
        <topology evidence="1">Multi-pass membrane protein</topology>
    </subcellularLocation>
</comment>
<dbReference type="InterPro" id="IPR036259">
    <property type="entry name" value="MFS_trans_sf"/>
</dbReference>
<dbReference type="PANTHER" id="PTHR23502">
    <property type="entry name" value="MAJOR FACILITATOR SUPERFAMILY"/>
    <property type="match status" value="1"/>
</dbReference>
<dbReference type="Pfam" id="PF07690">
    <property type="entry name" value="MFS_1"/>
    <property type="match status" value="1"/>
</dbReference>
<sequence length="401" mass="43579">MTSTQPILGQKGTLFFLVIISAFPPLTIDLYLPALPTMVDIFSTTESMVNLTLSSYFITYAIGLLFWEPLSEKFGRKPILLIGIGAYMLASIACALAGSIEHLIGSRVLQAFAGSAITVVSTAIVKDMFEGREREKIMATIMSLVIIAPMVAPVLGAFLLKVASWRMMFVTLAVFGAFASILALCYRETLQSQYTGSLARSWTRLGVVMTNPRFVMLLCIFSIAPMALMAFLAAGSYIYINGFGLTEQEFSYYFAFNAMCASLGPAIYMKLSRHISVQKVITLCFCILAMIGVLTLTIGSTAPWVFALIAAPATLMVIMMRVPGTNLMLDQQDKDTGSAVALIQFFAMICGSAGMLLVSMRPDALIANLGMIQLSIGIVGGLLWFVVRNRAFVTDKLVKSH</sequence>
<evidence type="ECO:0000259" key="9">
    <source>
        <dbReference type="PROSITE" id="PS50850"/>
    </source>
</evidence>
<proteinExistence type="inferred from homology"/>
<evidence type="ECO:0000256" key="5">
    <source>
        <dbReference type="ARBA" id="ARBA00022692"/>
    </source>
</evidence>
<evidence type="ECO:0000313" key="11">
    <source>
        <dbReference type="Proteomes" id="UP000219336"/>
    </source>
</evidence>
<dbReference type="OrthoDB" id="9814303at2"/>
<keyword evidence="4" id="KW-1003">Cell membrane</keyword>
<dbReference type="CDD" id="cd17320">
    <property type="entry name" value="MFS_MdfA_MDR_like"/>
    <property type="match status" value="1"/>
</dbReference>
<evidence type="ECO:0000313" key="10">
    <source>
        <dbReference type="EMBL" id="SNX49599.1"/>
    </source>
</evidence>
<dbReference type="RefSeq" id="WP_096994632.1">
    <property type="nucleotide sequence ID" value="NZ_JBHSII010000011.1"/>
</dbReference>
<accession>A0A240EN64</accession>
<organism evidence="10 11">
    <name type="scientific">Vibrio thalassae</name>
    <dbReference type="NCBI Taxonomy" id="1243014"/>
    <lineage>
        <taxon>Bacteria</taxon>
        <taxon>Pseudomonadati</taxon>
        <taxon>Pseudomonadota</taxon>
        <taxon>Gammaproteobacteria</taxon>
        <taxon>Vibrionales</taxon>
        <taxon>Vibrionaceae</taxon>
        <taxon>Vibrio</taxon>
    </lineage>
</organism>
<keyword evidence="6 8" id="KW-1133">Transmembrane helix</keyword>
<keyword evidence="7 8" id="KW-0472">Membrane</keyword>
<dbReference type="GO" id="GO:0042910">
    <property type="term" value="F:xenobiotic transmembrane transporter activity"/>
    <property type="evidence" value="ECO:0007669"/>
    <property type="project" value="InterPro"/>
</dbReference>
<dbReference type="InterPro" id="IPR020846">
    <property type="entry name" value="MFS_dom"/>
</dbReference>
<feature type="transmembrane region" description="Helical" evidence="8">
    <location>
        <begin position="364"/>
        <end position="387"/>
    </location>
</feature>
<feature type="transmembrane region" description="Helical" evidence="8">
    <location>
        <begin position="214"/>
        <end position="238"/>
    </location>
</feature>
<dbReference type="InterPro" id="IPR004812">
    <property type="entry name" value="Efflux_drug-R_Bcr/CmlA"/>
</dbReference>
<feature type="transmembrane region" description="Helical" evidence="8">
    <location>
        <begin position="304"/>
        <end position="324"/>
    </location>
</feature>
<dbReference type="SUPFAM" id="SSF103473">
    <property type="entry name" value="MFS general substrate transporter"/>
    <property type="match status" value="1"/>
</dbReference>
<feature type="transmembrane region" description="Helical" evidence="8">
    <location>
        <begin position="48"/>
        <end position="67"/>
    </location>
</feature>
<keyword evidence="8" id="KW-0997">Cell inner membrane</keyword>
<feature type="transmembrane region" description="Helical" evidence="8">
    <location>
        <begin position="280"/>
        <end position="298"/>
    </location>
</feature>
<feature type="transmembrane region" description="Helical" evidence="8">
    <location>
        <begin position="104"/>
        <end position="125"/>
    </location>
</feature>
<evidence type="ECO:0000256" key="1">
    <source>
        <dbReference type="ARBA" id="ARBA00004651"/>
    </source>
</evidence>
<dbReference type="AlphaFoldDB" id="A0A240EN64"/>
<dbReference type="EMBL" id="OANU01000064">
    <property type="protein sequence ID" value="SNX49599.1"/>
    <property type="molecule type" value="Genomic_DNA"/>
</dbReference>
<evidence type="ECO:0000256" key="8">
    <source>
        <dbReference type="RuleBase" id="RU365088"/>
    </source>
</evidence>
<gene>
    <name evidence="10" type="primary">bcr_3</name>
    <name evidence="10" type="ORF">VTH8203_03247</name>
</gene>
<evidence type="ECO:0000256" key="6">
    <source>
        <dbReference type="ARBA" id="ARBA00022989"/>
    </source>
</evidence>
<keyword evidence="3 8" id="KW-0813">Transport</keyword>
<feature type="transmembrane region" description="Helical" evidence="8">
    <location>
        <begin position="250"/>
        <end position="268"/>
    </location>
</feature>
<evidence type="ECO:0000256" key="7">
    <source>
        <dbReference type="ARBA" id="ARBA00023136"/>
    </source>
</evidence>
<dbReference type="Gene3D" id="1.20.1720.10">
    <property type="entry name" value="Multidrug resistance protein D"/>
    <property type="match status" value="1"/>
</dbReference>
<feature type="domain" description="Major facilitator superfamily (MFS) profile" evidence="9">
    <location>
        <begin position="13"/>
        <end position="392"/>
    </location>
</feature>
<dbReference type="Proteomes" id="UP000219336">
    <property type="component" value="Unassembled WGS sequence"/>
</dbReference>
<comment type="similarity">
    <text evidence="2 8">Belongs to the major facilitator superfamily. Bcr/CmlA family.</text>
</comment>
<evidence type="ECO:0000256" key="4">
    <source>
        <dbReference type="ARBA" id="ARBA00022475"/>
    </source>
</evidence>
<dbReference type="InterPro" id="IPR011701">
    <property type="entry name" value="MFS"/>
</dbReference>
<keyword evidence="5 8" id="KW-0812">Transmembrane</keyword>